<proteinExistence type="predicted"/>
<evidence type="ECO:0000256" key="1">
    <source>
        <dbReference type="SAM" id="MobiDB-lite"/>
    </source>
</evidence>
<dbReference type="AlphaFoldDB" id="A0A319DKF3"/>
<name>A0A319DKF3_9EURO</name>
<dbReference type="Proteomes" id="UP000247810">
    <property type="component" value="Unassembled WGS sequence"/>
</dbReference>
<reference evidence="2 3" key="1">
    <citation type="submission" date="2018-02" db="EMBL/GenBank/DDBJ databases">
        <title>The genomes of Aspergillus section Nigri reveals drivers in fungal speciation.</title>
        <authorList>
            <consortium name="DOE Joint Genome Institute"/>
            <person name="Vesth T.C."/>
            <person name="Nybo J."/>
            <person name="Theobald S."/>
            <person name="Brandl J."/>
            <person name="Frisvad J.C."/>
            <person name="Nielsen K.F."/>
            <person name="Lyhne E.K."/>
            <person name="Kogle M.E."/>
            <person name="Kuo A."/>
            <person name="Riley R."/>
            <person name="Clum A."/>
            <person name="Nolan M."/>
            <person name="Lipzen A."/>
            <person name="Salamov A."/>
            <person name="Henrissat B."/>
            <person name="Wiebenga A."/>
            <person name="De vries R.P."/>
            <person name="Grigoriev I.V."/>
            <person name="Mortensen U.H."/>
            <person name="Andersen M.R."/>
            <person name="Baker S.E."/>
        </authorList>
    </citation>
    <scope>NUCLEOTIDE SEQUENCE [LARGE SCALE GENOMIC DNA]</scope>
    <source>
        <strain evidence="2 3">CBS 707.79</strain>
    </source>
</reference>
<evidence type="ECO:0000313" key="3">
    <source>
        <dbReference type="Proteomes" id="UP000247810"/>
    </source>
</evidence>
<keyword evidence="3" id="KW-1185">Reference proteome</keyword>
<evidence type="ECO:0000313" key="2">
    <source>
        <dbReference type="EMBL" id="PYH98045.1"/>
    </source>
</evidence>
<protein>
    <submittedName>
        <fullName evidence="2">Uncharacterized protein</fullName>
    </submittedName>
</protein>
<sequence>MREEDGKRYRVLSSQYSSPEATEYTRDNNPWRLIGFASNRISQDNSPTFEVHTRVPWPTV</sequence>
<gene>
    <name evidence="2" type="ORF">BO71DRAFT_395713</name>
</gene>
<dbReference type="EMBL" id="KZ825816">
    <property type="protein sequence ID" value="PYH98045.1"/>
    <property type="molecule type" value="Genomic_DNA"/>
</dbReference>
<accession>A0A319DKF3</accession>
<dbReference type="VEuPathDB" id="FungiDB:BO71DRAFT_395713"/>
<feature type="region of interest" description="Disordered" evidence="1">
    <location>
        <begin position="1"/>
        <end position="24"/>
    </location>
</feature>
<organism evidence="2 3">
    <name type="scientific">Aspergillus ellipticus CBS 707.79</name>
    <dbReference type="NCBI Taxonomy" id="1448320"/>
    <lineage>
        <taxon>Eukaryota</taxon>
        <taxon>Fungi</taxon>
        <taxon>Dikarya</taxon>
        <taxon>Ascomycota</taxon>
        <taxon>Pezizomycotina</taxon>
        <taxon>Eurotiomycetes</taxon>
        <taxon>Eurotiomycetidae</taxon>
        <taxon>Eurotiales</taxon>
        <taxon>Aspergillaceae</taxon>
        <taxon>Aspergillus</taxon>
        <taxon>Aspergillus subgen. Circumdati</taxon>
    </lineage>
</organism>